<dbReference type="STRING" id="75913.A0A0K0FRG5"/>
<dbReference type="PANTHER" id="PTHR45630:SF7">
    <property type="entry name" value="ENDOPLASMIC RETICULUM TRANSMEMBRANE HELIX TRANSLOCASE"/>
    <property type="match status" value="1"/>
</dbReference>
<sequence length="145" mass="16576">MKIHVLFCGTKIFQHTYEYTNGEFFRRFPDNGVLCYVLQTSWVKWNIVKNDLVSPCCGRAPAMRIFQRYHFSSQLKRIIVVAGYTPPGSEPVMITAVKGIPEVLESMFSSIPEGYVEEYKSLAQKGYHVLLFGNSSLENLDNNNI</sequence>
<dbReference type="InterPro" id="IPR023299">
    <property type="entry name" value="ATPase_P-typ_cyto_dom_N"/>
</dbReference>
<keyword evidence="4" id="KW-0067">ATP-binding</keyword>
<evidence type="ECO:0000256" key="3">
    <source>
        <dbReference type="ARBA" id="ARBA00022741"/>
    </source>
</evidence>
<dbReference type="WBParaSite" id="SVE_1249500.1">
    <property type="protein sequence ID" value="SVE_1249500.1"/>
    <property type="gene ID" value="SVE_1249500"/>
</dbReference>
<keyword evidence="2" id="KW-0479">Metal-binding</keyword>
<keyword evidence="3" id="KW-0547">Nucleotide-binding</keyword>
<dbReference type="GO" id="GO:0046872">
    <property type="term" value="F:metal ion binding"/>
    <property type="evidence" value="ECO:0007669"/>
    <property type="project" value="UniProtKB-KW"/>
</dbReference>
<reference evidence="7" key="1">
    <citation type="submission" date="2014-07" db="EMBL/GenBank/DDBJ databases">
        <authorList>
            <person name="Martin A.A"/>
            <person name="De Silva N."/>
        </authorList>
    </citation>
    <scope>NUCLEOTIDE SEQUENCE</scope>
</reference>
<evidence type="ECO:0000256" key="2">
    <source>
        <dbReference type="ARBA" id="ARBA00022723"/>
    </source>
</evidence>
<keyword evidence="7" id="KW-1185">Reference proteome</keyword>
<keyword evidence="5" id="KW-0460">Magnesium</keyword>
<reference evidence="8" key="2">
    <citation type="submission" date="2015-08" db="UniProtKB">
        <authorList>
            <consortium name="WormBaseParasite"/>
        </authorList>
    </citation>
    <scope>IDENTIFICATION</scope>
</reference>
<dbReference type="GO" id="GO:0005524">
    <property type="term" value="F:ATP binding"/>
    <property type="evidence" value="ECO:0007669"/>
    <property type="project" value="UniProtKB-KW"/>
</dbReference>
<dbReference type="AlphaFoldDB" id="A0A0K0FRG5"/>
<evidence type="ECO:0000256" key="4">
    <source>
        <dbReference type="ARBA" id="ARBA00022840"/>
    </source>
</evidence>
<evidence type="ECO:0000256" key="6">
    <source>
        <dbReference type="ARBA" id="ARBA00022967"/>
    </source>
</evidence>
<dbReference type="InterPro" id="IPR006544">
    <property type="entry name" value="P-type_TPase_V"/>
</dbReference>
<dbReference type="Proteomes" id="UP000035680">
    <property type="component" value="Unassembled WGS sequence"/>
</dbReference>
<proteinExistence type="predicted"/>
<comment type="subcellular location">
    <subcellularLocation>
        <location evidence="1">Membrane</location>
        <topology evidence="1">Multi-pass membrane protein</topology>
    </subcellularLocation>
</comment>
<accession>A0A0K0FRG5</accession>
<protein>
    <submittedName>
        <fullName evidence="8">Probable cation-transporting ATPase (inferred by orthology to a C. elegans protein)</fullName>
    </submittedName>
</protein>
<evidence type="ECO:0000256" key="5">
    <source>
        <dbReference type="ARBA" id="ARBA00022842"/>
    </source>
</evidence>
<dbReference type="GO" id="GO:0005789">
    <property type="term" value="C:endoplasmic reticulum membrane"/>
    <property type="evidence" value="ECO:0007669"/>
    <property type="project" value="TreeGrafter"/>
</dbReference>
<organism evidence="7 8">
    <name type="scientific">Strongyloides venezuelensis</name>
    <name type="common">Threadworm</name>
    <dbReference type="NCBI Taxonomy" id="75913"/>
    <lineage>
        <taxon>Eukaryota</taxon>
        <taxon>Metazoa</taxon>
        <taxon>Ecdysozoa</taxon>
        <taxon>Nematoda</taxon>
        <taxon>Chromadorea</taxon>
        <taxon>Rhabditida</taxon>
        <taxon>Tylenchina</taxon>
        <taxon>Panagrolaimomorpha</taxon>
        <taxon>Strongyloidoidea</taxon>
        <taxon>Strongyloididae</taxon>
        <taxon>Strongyloides</taxon>
    </lineage>
</organism>
<dbReference type="SUPFAM" id="SSF81660">
    <property type="entry name" value="Metal cation-transporting ATPase, ATP-binding domain N"/>
    <property type="match status" value="1"/>
</dbReference>
<dbReference type="GO" id="GO:0006874">
    <property type="term" value="P:intracellular calcium ion homeostasis"/>
    <property type="evidence" value="ECO:0007669"/>
    <property type="project" value="TreeGrafter"/>
</dbReference>
<keyword evidence="6" id="KW-1278">Translocase</keyword>
<dbReference type="GO" id="GO:0019829">
    <property type="term" value="F:ATPase-coupled monoatomic cation transmembrane transporter activity"/>
    <property type="evidence" value="ECO:0007669"/>
    <property type="project" value="TreeGrafter"/>
</dbReference>
<dbReference type="PANTHER" id="PTHR45630">
    <property type="entry name" value="CATION-TRANSPORTING ATPASE-RELATED"/>
    <property type="match status" value="1"/>
</dbReference>
<evidence type="ECO:0000313" key="7">
    <source>
        <dbReference type="Proteomes" id="UP000035680"/>
    </source>
</evidence>
<dbReference type="GO" id="GO:0015662">
    <property type="term" value="F:P-type ion transporter activity"/>
    <property type="evidence" value="ECO:0007669"/>
    <property type="project" value="TreeGrafter"/>
</dbReference>
<name>A0A0K0FRG5_STRVS</name>
<evidence type="ECO:0000256" key="1">
    <source>
        <dbReference type="ARBA" id="ARBA00004141"/>
    </source>
</evidence>
<evidence type="ECO:0000313" key="8">
    <source>
        <dbReference type="WBParaSite" id="SVE_1249500.1"/>
    </source>
</evidence>